<dbReference type="AlphaFoldDB" id="A0A645D891"/>
<organism evidence="2">
    <name type="scientific">bioreactor metagenome</name>
    <dbReference type="NCBI Taxonomy" id="1076179"/>
    <lineage>
        <taxon>unclassified sequences</taxon>
        <taxon>metagenomes</taxon>
        <taxon>ecological metagenomes</taxon>
    </lineage>
</organism>
<reference evidence="2" key="1">
    <citation type="submission" date="2019-08" db="EMBL/GenBank/DDBJ databases">
        <authorList>
            <person name="Kucharzyk K."/>
            <person name="Murdoch R.W."/>
            <person name="Higgins S."/>
            <person name="Loffler F."/>
        </authorList>
    </citation>
    <scope>NUCLEOTIDE SEQUENCE</scope>
</reference>
<evidence type="ECO:0000313" key="2">
    <source>
        <dbReference type="EMBL" id="MPM85564.1"/>
    </source>
</evidence>
<evidence type="ECO:0000256" key="1">
    <source>
        <dbReference type="SAM" id="MobiDB-lite"/>
    </source>
</evidence>
<comment type="caution">
    <text evidence="2">The sequence shown here is derived from an EMBL/GenBank/DDBJ whole genome shotgun (WGS) entry which is preliminary data.</text>
</comment>
<proteinExistence type="predicted"/>
<dbReference type="EMBL" id="VSSQ01033836">
    <property type="protein sequence ID" value="MPM85564.1"/>
    <property type="molecule type" value="Genomic_DNA"/>
</dbReference>
<sequence length="61" mass="6415">MGIHVSAVGLEETGADWFDRLMGAGPQTARDGKLAGQEFHTHALEPVNTAPDIGAQELDKG</sequence>
<feature type="region of interest" description="Disordered" evidence="1">
    <location>
        <begin position="42"/>
        <end position="61"/>
    </location>
</feature>
<name>A0A645D891_9ZZZZ</name>
<gene>
    <name evidence="2" type="ORF">SDC9_132645</name>
</gene>
<protein>
    <submittedName>
        <fullName evidence="2">Uncharacterized protein</fullName>
    </submittedName>
</protein>
<accession>A0A645D891</accession>